<feature type="compositionally biased region" description="Polar residues" evidence="1">
    <location>
        <begin position="147"/>
        <end position="158"/>
    </location>
</feature>
<feature type="region of interest" description="Disordered" evidence="1">
    <location>
        <begin position="17"/>
        <end position="46"/>
    </location>
</feature>
<dbReference type="Proteomes" id="UP001058974">
    <property type="component" value="Chromosome 7"/>
</dbReference>
<evidence type="ECO:0000313" key="2">
    <source>
        <dbReference type="EMBL" id="KAI5389640.1"/>
    </source>
</evidence>
<dbReference type="AlphaFoldDB" id="A0A9D4VT14"/>
<reference evidence="2 3" key="1">
    <citation type="journal article" date="2022" name="Nat. Genet.">
        <title>Improved pea reference genome and pan-genome highlight genomic features and evolutionary characteristics.</title>
        <authorList>
            <person name="Yang T."/>
            <person name="Liu R."/>
            <person name="Luo Y."/>
            <person name="Hu S."/>
            <person name="Wang D."/>
            <person name="Wang C."/>
            <person name="Pandey M.K."/>
            <person name="Ge S."/>
            <person name="Xu Q."/>
            <person name="Li N."/>
            <person name="Li G."/>
            <person name="Huang Y."/>
            <person name="Saxena R.K."/>
            <person name="Ji Y."/>
            <person name="Li M."/>
            <person name="Yan X."/>
            <person name="He Y."/>
            <person name="Liu Y."/>
            <person name="Wang X."/>
            <person name="Xiang C."/>
            <person name="Varshney R.K."/>
            <person name="Ding H."/>
            <person name="Gao S."/>
            <person name="Zong X."/>
        </authorList>
    </citation>
    <scope>NUCLEOTIDE SEQUENCE [LARGE SCALE GENOMIC DNA]</scope>
    <source>
        <strain evidence="2 3">cv. Zhongwan 6</strain>
    </source>
</reference>
<sequence length="305" mass="33300">MLLLDVAPLSMVHGHATPIRKSKTSSLRKGKLSKVSTSSSPSMAASNEKILEASTDIKKPHSMTSLYLEPINIEPNVDASAKCPIVENIMENVETYENTSKPRSVTTLSKSSMIVPDRDDVDTNICMLVSQVLGIEPKTGVVTDVSTSWAQPDNTTKTPLDKSDVNMSTQSPEKLEDKEDYDGMSSDLADKEANFVGKKDQSTDIVNIYDLDSDDKPIDIVMTSGQKPSRSTTRAGILVDLKDTCKTLDETIKICTKRKSNLEILIKALSEEEGNLKDDETGEEDANEEGDDASDDEQTTSSDED</sequence>
<evidence type="ECO:0000313" key="3">
    <source>
        <dbReference type="Proteomes" id="UP001058974"/>
    </source>
</evidence>
<dbReference type="EMBL" id="JAMSHJ010000007">
    <property type="protein sequence ID" value="KAI5389640.1"/>
    <property type="molecule type" value="Genomic_DNA"/>
</dbReference>
<accession>A0A9D4VT14</accession>
<feature type="compositionally biased region" description="Basic residues" evidence="1">
    <location>
        <begin position="18"/>
        <end position="32"/>
    </location>
</feature>
<dbReference type="Gramene" id="Psat07G0507500-T1">
    <property type="protein sequence ID" value="KAI5389640.1"/>
    <property type="gene ID" value="KIW84_075075"/>
</dbReference>
<feature type="compositionally biased region" description="Acidic residues" evidence="1">
    <location>
        <begin position="280"/>
        <end position="305"/>
    </location>
</feature>
<comment type="caution">
    <text evidence="2">The sequence shown here is derived from an EMBL/GenBank/DDBJ whole genome shotgun (WGS) entry which is preliminary data.</text>
</comment>
<protein>
    <submittedName>
        <fullName evidence="2">Uncharacterized protein</fullName>
    </submittedName>
</protein>
<evidence type="ECO:0000256" key="1">
    <source>
        <dbReference type="SAM" id="MobiDB-lite"/>
    </source>
</evidence>
<name>A0A9D4VT14_PEA</name>
<organism evidence="2 3">
    <name type="scientific">Pisum sativum</name>
    <name type="common">Garden pea</name>
    <name type="synonym">Lathyrus oleraceus</name>
    <dbReference type="NCBI Taxonomy" id="3888"/>
    <lineage>
        <taxon>Eukaryota</taxon>
        <taxon>Viridiplantae</taxon>
        <taxon>Streptophyta</taxon>
        <taxon>Embryophyta</taxon>
        <taxon>Tracheophyta</taxon>
        <taxon>Spermatophyta</taxon>
        <taxon>Magnoliopsida</taxon>
        <taxon>eudicotyledons</taxon>
        <taxon>Gunneridae</taxon>
        <taxon>Pentapetalae</taxon>
        <taxon>rosids</taxon>
        <taxon>fabids</taxon>
        <taxon>Fabales</taxon>
        <taxon>Fabaceae</taxon>
        <taxon>Papilionoideae</taxon>
        <taxon>50 kb inversion clade</taxon>
        <taxon>NPAAA clade</taxon>
        <taxon>Hologalegina</taxon>
        <taxon>IRL clade</taxon>
        <taxon>Fabeae</taxon>
        <taxon>Lathyrus</taxon>
    </lineage>
</organism>
<gene>
    <name evidence="2" type="ORF">KIW84_075075</name>
</gene>
<proteinExistence type="predicted"/>
<keyword evidence="3" id="KW-1185">Reference proteome</keyword>
<feature type="region of interest" description="Disordered" evidence="1">
    <location>
        <begin position="147"/>
        <end position="183"/>
    </location>
</feature>
<feature type="compositionally biased region" description="Low complexity" evidence="1">
    <location>
        <begin position="33"/>
        <end position="46"/>
    </location>
</feature>
<feature type="region of interest" description="Disordered" evidence="1">
    <location>
        <begin position="269"/>
        <end position="305"/>
    </location>
</feature>